<feature type="non-terminal residue" evidence="3">
    <location>
        <position position="180"/>
    </location>
</feature>
<dbReference type="InterPro" id="IPR036779">
    <property type="entry name" value="LysM_dom_sf"/>
</dbReference>
<dbReference type="EMBL" id="SRID01000110">
    <property type="protein sequence ID" value="TGB09114.1"/>
    <property type="molecule type" value="Genomic_DNA"/>
</dbReference>
<dbReference type="Gene3D" id="3.10.350.10">
    <property type="entry name" value="LysM domain"/>
    <property type="match status" value="1"/>
</dbReference>
<name>A0A4Z0HCY1_9ACTN</name>
<sequence length="180" mass="18484">MYGQVEQVRPDAGPGEHAWRVRAMKSRKDQPTEAVNSARAADRAAMDAGRLAAPPGPGRTVPASAATGTAAASRAPGPLDLQRLQAAAGNRAVLSLVAQRDTVPAEAKPGQQATTYTVVSGDSLSKIAAAHRVKGGWQALYAVNRAVIGGNPDLIYPGQRLTIPGPRSAAPPTGRTPAAK</sequence>
<keyword evidence="4" id="KW-1185">Reference proteome</keyword>
<dbReference type="PROSITE" id="PS51782">
    <property type="entry name" value="LYSM"/>
    <property type="match status" value="1"/>
</dbReference>
<organism evidence="3 4">
    <name type="scientific">Streptomyces palmae</name>
    <dbReference type="NCBI Taxonomy" id="1701085"/>
    <lineage>
        <taxon>Bacteria</taxon>
        <taxon>Bacillati</taxon>
        <taxon>Actinomycetota</taxon>
        <taxon>Actinomycetes</taxon>
        <taxon>Kitasatosporales</taxon>
        <taxon>Streptomycetaceae</taxon>
        <taxon>Streptomyces</taxon>
    </lineage>
</organism>
<proteinExistence type="predicted"/>
<protein>
    <submittedName>
        <fullName evidence="3">LysM domain-containing protein</fullName>
    </submittedName>
</protein>
<dbReference type="PANTHER" id="PTHR34700:SF4">
    <property type="entry name" value="PHAGE-LIKE ELEMENT PBSX PROTEIN XKDP"/>
    <property type="match status" value="1"/>
</dbReference>
<dbReference type="SMART" id="SM00257">
    <property type="entry name" value="LysM"/>
    <property type="match status" value="1"/>
</dbReference>
<dbReference type="AlphaFoldDB" id="A0A4Z0HCY1"/>
<reference evidence="3 4" key="1">
    <citation type="submission" date="2019-03" db="EMBL/GenBank/DDBJ databases">
        <authorList>
            <person name="Gonzalez-Pimentel J.L."/>
        </authorList>
    </citation>
    <scope>NUCLEOTIDE SEQUENCE [LARGE SCALE GENOMIC DNA]</scope>
    <source>
        <strain evidence="3 4">JCM 31289</strain>
    </source>
</reference>
<dbReference type="CDD" id="cd00118">
    <property type="entry name" value="LysM"/>
    <property type="match status" value="1"/>
</dbReference>
<comment type="caution">
    <text evidence="3">The sequence shown here is derived from an EMBL/GenBank/DDBJ whole genome shotgun (WGS) entry which is preliminary data.</text>
</comment>
<dbReference type="OrthoDB" id="3210682at2"/>
<dbReference type="RefSeq" id="WP_135339403.1">
    <property type="nucleotide sequence ID" value="NZ_SRID01000110.1"/>
</dbReference>
<accession>A0A4Z0HCY1</accession>
<dbReference type="PANTHER" id="PTHR34700">
    <property type="entry name" value="POTASSIUM BINDING PROTEIN KBP"/>
    <property type="match status" value="1"/>
</dbReference>
<feature type="region of interest" description="Disordered" evidence="1">
    <location>
        <begin position="160"/>
        <end position="180"/>
    </location>
</feature>
<dbReference type="Proteomes" id="UP000297948">
    <property type="component" value="Unassembled WGS sequence"/>
</dbReference>
<evidence type="ECO:0000313" key="4">
    <source>
        <dbReference type="Proteomes" id="UP000297948"/>
    </source>
</evidence>
<feature type="compositionally biased region" description="Low complexity" evidence="1">
    <location>
        <begin position="62"/>
        <end position="75"/>
    </location>
</feature>
<dbReference type="InterPro" id="IPR052196">
    <property type="entry name" value="Bact_Kbp"/>
</dbReference>
<dbReference type="InterPro" id="IPR018392">
    <property type="entry name" value="LysM"/>
</dbReference>
<dbReference type="SUPFAM" id="SSF54106">
    <property type="entry name" value="LysM domain"/>
    <property type="match status" value="1"/>
</dbReference>
<feature type="domain" description="LysM" evidence="2">
    <location>
        <begin position="114"/>
        <end position="163"/>
    </location>
</feature>
<evidence type="ECO:0000256" key="1">
    <source>
        <dbReference type="SAM" id="MobiDB-lite"/>
    </source>
</evidence>
<evidence type="ECO:0000259" key="2">
    <source>
        <dbReference type="PROSITE" id="PS51782"/>
    </source>
</evidence>
<dbReference type="Pfam" id="PF01476">
    <property type="entry name" value="LysM"/>
    <property type="match status" value="1"/>
</dbReference>
<gene>
    <name evidence="3" type="ORF">E4099_14220</name>
</gene>
<feature type="region of interest" description="Disordered" evidence="1">
    <location>
        <begin position="1"/>
        <end position="75"/>
    </location>
</feature>
<evidence type="ECO:0000313" key="3">
    <source>
        <dbReference type="EMBL" id="TGB09114.1"/>
    </source>
</evidence>